<sequence>MSAAEPSDDRAPLPRTTAAEREARAEEALQAILAGGDLGQEAQRLSNGFTDEYAGRIGAWLRRHLGRPPA</sequence>
<evidence type="ECO:0000256" key="1">
    <source>
        <dbReference type="SAM" id="MobiDB-lite"/>
    </source>
</evidence>
<dbReference type="AlphaFoldDB" id="A0A3E0WB88"/>
<feature type="compositionally biased region" description="Basic and acidic residues" evidence="1">
    <location>
        <begin position="7"/>
        <end position="24"/>
    </location>
</feature>
<organism evidence="2 3">
    <name type="scientific">Subtercola boreus</name>
    <dbReference type="NCBI Taxonomy" id="120213"/>
    <lineage>
        <taxon>Bacteria</taxon>
        <taxon>Bacillati</taxon>
        <taxon>Actinomycetota</taxon>
        <taxon>Actinomycetes</taxon>
        <taxon>Micrococcales</taxon>
        <taxon>Microbacteriaceae</taxon>
        <taxon>Subtercola</taxon>
    </lineage>
</organism>
<reference evidence="2 3" key="1">
    <citation type="submission" date="2017-04" db="EMBL/GenBank/DDBJ databases">
        <title>Comparative genome analysis of Subtercola boreus.</title>
        <authorList>
            <person name="Cho Y.-J."/>
            <person name="Cho A."/>
            <person name="Kim O.-S."/>
            <person name="Lee J.-I."/>
        </authorList>
    </citation>
    <scope>NUCLEOTIDE SEQUENCE [LARGE SCALE GENOMIC DNA]</scope>
    <source>
        <strain evidence="2 3">P28004</strain>
    </source>
</reference>
<evidence type="ECO:0000313" key="3">
    <source>
        <dbReference type="Proteomes" id="UP000257080"/>
    </source>
</evidence>
<comment type="caution">
    <text evidence="2">The sequence shown here is derived from an EMBL/GenBank/DDBJ whole genome shotgun (WGS) entry which is preliminary data.</text>
</comment>
<dbReference type="RefSeq" id="WP_116418227.1">
    <property type="nucleotide sequence ID" value="NZ_NBXC01000014.1"/>
</dbReference>
<accession>A0A3E0WB88</accession>
<dbReference type="EMBL" id="NBXE01000019">
    <property type="protein sequence ID" value="RFA27465.1"/>
    <property type="molecule type" value="Genomic_DNA"/>
</dbReference>
<dbReference type="Proteomes" id="UP000257080">
    <property type="component" value="Unassembled WGS sequence"/>
</dbReference>
<name>A0A3E0WB88_9MICO</name>
<gene>
    <name evidence="2" type="ORF">B7R25_06935</name>
</gene>
<protein>
    <submittedName>
        <fullName evidence="2">Uncharacterized protein</fullName>
    </submittedName>
</protein>
<dbReference type="OrthoDB" id="5126164at2"/>
<feature type="region of interest" description="Disordered" evidence="1">
    <location>
        <begin position="1"/>
        <end position="24"/>
    </location>
</feature>
<proteinExistence type="predicted"/>
<evidence type="ECO:0000313" key="2">
    <source>
        <dbReference type="EMBL" id="RFA27465.1"/>
    </source>
</evidence>